<dbReference type="PANTHER" id="PTHR31151:SF0">
    <property type="entry name" value="PROLINE-TRNA LIGASE (DUF1680)"/>
    <property type="match status" value="1"/>
</dbReference>
<name>A0AAU7K825_9SPHI</name>
<dbReference type="Pfam" id="PF20736">
    <property type="entry name" value="Glyco_hydro127M"/>
    <property type="match status" value="1"/>
</dbReference>
<evidence type="ECO:0000313" key="3">
    <source>
        <dbReference type="EMBL" id="XBO48857.1"/>
    </source>
</evidence>
<dbReference type="EMBL" id="CP157485">
    <property type="protein sequence ID" value="XBO48857.1"/>
    <property type="molecule type" value="Genomic_DNA"/>
</dbReference>
<evidence type="ECO:0000259" key="1">
    <source>
        <dbReference type="Pfam" id="PF07944"/>
    </source>
</evidence>
<feature type="domain" description="Non-reducing end beta-L-arabinofuranosidase-like GH127 catalytic" evidence="1">
    <location>
        <begin position="28"/>
        <end position="417"/>
    </location>
</feature>
<reference evidence="3" key="1">
    <citation type="submission" date="2024-05" db="EMBL/GenBank/DDBJ databases">
        <authorList>
            <person name="Kim S."/>
            <person name="Heo J."/>
            <person name="Choi H."/>
            <person name="Choi Y."/>
            <person name="Kwon S.-W."/>
            <person name="Kim Y."/>
        </authorList>
    </citation>
    <scope>NUCLEOTIDE SEQUENCE</scope>
    <source>
        <strain evidence="3">KACC 23697</strain>
    </source>
</reference>
<dbReference type="PANTHER" id="PTHR31151">
    <property type="entry name" value="PROLINE-TRNA LIGASE (DUF1680)"/>
    <property type="match status" value="1"/>
</dbReference>
<evidence type="ECO:0000259" key="2">
    <source>
        <dbReference type="Pfam" id="PF20736"/>
    </source>
</evidence>
<accession>A0AAU7K825</accession>
<dbReference type="InterPro" id="IPR049046">
    <property type="entry name" value="Beta-AFase-like_GH127_middle"/>
</dbReference>
<dbReference type="SUPFAM" id="SSF48208">
    <property type="entry name" value="Six-hairpin glycosidases"/>
    <property type="match status" value="1"/>
</dbReference>
<dbReference type="AlphaFoldDB" id="A0AAU7K825"/>
<sequence length="604" mass="68613">MACLFQSQYIRAQTTYHAPGVSVFQANDVRLDPSWIKSREELNTRYLLTLDPDRLLHNFKINAGLTSQSKPLGGWEAPDIGLRGHFTGHYLSAVALLVEQHKNPLLRQRLIYIVDELYKCQQALGKGYLSAFPERDFDTLEKTFGNVWAPYYTYHKIMQGLLDVYTHTGNEKAYDMVNQMASYVQNRMARLDQQSIEKILYTVGANPANEVGPMNEVMYNLYHVSHKPEHLVLAKLFDRDWFFRPLAENQDILSGLHSNTHLVLVNGFAQRAVTTGESVYLDAAKNFWNMMMHHHAYANGSSSGPRPNVTSPTSLTAEHWGVPDHLSNTMTKEIAESCVSHNSQKLTSYLFCQDQQPAYAETYMNTFYNAVMALQNGNTGAVVYHLPLGSPREKKFLKDDDFRCCNGTSIEAFASLNKGIYYRDVAAVWINLYVPSTLNWKEHKFILQQEGNFPADSTVTFTIKSAKAKALKLNFLIPGWAEGTAVYINGKLEADSPSAGTYLSINRNWKAGDQIKLVFHYRFYLKTMPDDENVFAIFYGPTLLAAETDTEFILKGTKQEILKNLIPEGSDVFKLRNADNTFTLRPLYEISNQTYGVYATLRNY</sequence>
<dbReference type="Pfam" id="PF07944">
    <property type="entry name" value="Beta-AFase-like_GH127_cat"/>
    <property type="match status" value="1"/>
</dbReference>
<proteinExistence type="predicted"/>
<protein>
    <submittedName>
        <fullName evidence="3">Beta-L-arabinofuranosidase domain-containing protein</fullName>
    </submittedName>
</protein>
<feature type="domain" description="Non-reducing end beta-L-arabinofuranosidase-like GH127 middle" evidence="2">
    <location>
        <begin position="428"/>
        <end position="519"/>
    </location>
</feature>
<dbReference type="GO" id="GO:0005975">
    <property type="term" value="P:carbohydrate metabolic process"/>
    <property type="evidence" value="ECO:0007669"/>
    <property type="project" value="InterPro"/>
</dbReference>
<organism evidence="3">
    <name type="scientific">Pedobacter sp. KACC 23697</name>
    <dbReference type="NCBI Taxonomy" id="3149230"/>
    <lineage>
        <taxon>Bacteria</taxon>
        <taxon>Pseudomonadati</taxon>
        <taxon>Bacteroidota</taxon>
        <taxon>Sphingobacteriia</taxon>
        <taxon>Sphingobacteriales</taxon>
        <taxon>Sphingobacteriaceae</taxon>
        <taxon>Pedobacter</taxon>
    </lineage>
</organism>
<dbReference type="InterPro" id="IPR008928">
    <property type="entry name" value="6-hairpin_glycosidase_sf"/>
</dbReference>
<gene>
    <name evidence="3" type="ORF">ABEG20_04490</name>
</gene>
<dbReference type="RefSeq" id="WP_406826198.1">
    <property type="nucleotide sequence ID" value="NZ_CP157485.1"/>
</dbReference>
<dbReference type="InterPro" id="IPR012878">
    <property type="entry name" value="Beta-AFase-like_GH127_cat"/>
</dbReference>